<dbReference type="CDD" id="cd01449">
    <property type="entry name" value="TST_Repeat_2"/>
    <property type="match status" value="1"/>
</dbReference>
<name>A0ABU3NIY9_9CHLR</name>
<dbReference type="RefSeq" id="WP_315623396.1">
    <property type="nucleotide sequence ID" value="NZ_JAUHMF010000001.1"/>
</dbReference>
<dbReference type="GO" id="GO:0016740">
    <property type="term" value="F:transferase activity"/>
    <property type="evidence" value="ECO:0007669"/>
    <property type="project" value="UniProtKB-KW"/>
</dbReference>
<dbReference type="Gene3D" id="3.40.250.10">
    <property type="entry name" value="Rhodanese-like domain"/>
    <property type="match status" value="2"/>
</dbReference>
<dbReference type="PROSITE" id="PS50206">
    <property type="entry name" value="RHODANESE_3"/>
    <property type="match status" value="2"/>
</dbReference>
<protein>
    <submittedName>
        <fullName evidence="4">Sulfurtransferase</fullName>
        <ecNumber evidence="4">2.8.1.-</ecNumber>
    </submittedName>
</protein>
<dbReference type="Proteomes" id="UP001254165">
    <property type="component" value="Unassembled WGS sequence"/>
</dbReference>
<dbReference type="EMBL" id="JAUHMF010000001">
    <property type="protein sequence ID" value="MDT8896831.1"/>
    <property type="molecule type" value="Genomic_DNA"/>
</dbReference>
<dbReference type="SUPFAM" id="SSF52821">
    <property type="entry name" value="Rhodanese/Cell cycle control phosphatase"/>
    <property type="match status" value="2"/>
</dbReference>
<keyword evidence="2" id="KW-0677">Repeat</keyword>
<feature type="domain" description="Rhodanese" evidence="3">
    <location>
        <begin position="167"/>
        <end position="280"/>
    </location>
</feature>
<proteinExistence type="predicted"/>
<dbReference type="Pfam" id="PF00581">
    <property type="entry name" value="Rhodanese"/>
    <property type="match status" value="2"/>
</dbReference>
<evidence type="ECO:0000313" key="5">
    <source>
        <dbReference type="Proteomes" id="UP001254165"/>
    </source>
</evidence>
<dbReference type="EC" id="2.8.1.-" evidence="4"/>
<sequence length="284" mass="31994">MAIYTALISPQDVLSNLHRQDWVIVDCRFDLMQPDWGFLSYQEGHIPGAVYADLDRDLSGPRTPLTGRHPLPDPDVFCRRLSQWGIDPTKQVVVYDTVGGAFAARLWWLLRFFYHEAVAILDGGFDHWVRQGFPVEKGVHTNSPSIFRAQPKPSFFVTTAEIEQHLQQPRFLLIDARAPERYRGETEPIDPVAGHIPGAVNRFHQNNLNPDGTFKSPVTLREEFTALLGSTPPEQVVVYCGSGVTSCHHILAMEIAGLHGARLYVGSWSEWIRDPNRPIAFGTE</sequence>
<keyword evidence="1 4" id="KW-0808">Transferase</keyword>
<comment type="caution">
    <text evidence="4">The sequence shown here is derived from an EMBL/GenBank/DDBJ whole genome shotgun (WGS) entry which is preliminary data.</text>
</comment>
<organism evidence="4 5">
    <name type="scientific">Thermanaerothrix solaris</name>
    <dbReference type="NCBI Taxonomy" id="3058434"/>
    <lineage>
        <taxon>Bacteria</taxon>
        <taxon>Bacillati</taxon>
        <taxon>Chloroflexota</taxon>
        <taxon>Anaerolineae</taxon>
        <taxon>Anaerolineales</taxon>
        <taxon>Anaerolineaceae</taxon>
        <taxon>Thermanaerothrix</taxon>
    </lineage>
</organism>
<dbReference type="PANTHER" id="PTHR11364">
    <property type="entry name" value="THIOSULFATE SULFERTANSFERASE"/>
    <property type="match status" value="1"/>
</dbReference>
<evidence type="ECO:0000256" key="2">
    <source>
        <dbReference type="ARBA" id="ARBA00022737"/>
    </source>
</evidence>
<evidence type="ECO:0000256" key="1">
    <source>
        <dbReference type="ARBA" id="ARBA00022679"/>
    </source>
</evidence>
<dbReference type="InterPro" id="IPR045078">
    <property type="entry name" value="TST/MPST-like"/>
</dbReference>
<dbReference type="PANTHER" id="PTHR11364:SF27">
    <property type="entry name" value="SULFURTRANSFERASE"/>
    <property type="match status" value="1"/>
</dbReference>
<accession>A0ABU3NIY9</accession>
<dbReference type="InterPro" id="IPR036873">
    <property type="entry name" value="Rhodanese-like_dom_sf"/>
</dbReference>
<evidence type="ECO:0000259" key="3">
    <source>
        <dbReference type="PROSITE" id="PS50206"/>
    </source>
</evidence>
<dbReference type="CDD" id="cd01448">
    <property type="entry name" value="TST_Repeat_1"/>
    <property type="match status" value="1"/>
</dbReference>
<gene>
    <name evidence="4" type="ORF">QYE77_01015</name>
</gene>
<evidence type="ECO:0000313" key="4">
    <source>
        <dbReference type="EMBL" id="MDT8896831.1"/>
    </source>
</evidence>
<keyword evidence="5" id="KW-1185">Reference proteome</keyword>
<dbReference type="SMART" id="SM00450">
    <property type="entry name" value="RHOD"/>
    <property type="match status" value="2"/>
</dbReference>
<dbReference type="InterPro" id="IPR001763">
    <property type="entry name" value="Rhodanese-like_dom"/>
</dbReference>
<reference evidence="4 5" key="1">
    <citation type="submission" date="2023-07" db="EMBL/GenBank/DDBJ databases">
        <title>Novel species of Thermanaerothrix with wide hydrolytic capabilities.</title>
        <authorList>
            <person name="Zayulina K.S."/>
            <person name="Podosokorskaya O.A."/>
            <person name="Elcheninov A.G."/>
        </authorList>
    </citation>
    <scope>NUCLEOTIDE SEQUENCE [LARGE SCALE GENOMIC DNA]</scope>
    <source>
        <strain evidence="4 5">4228-RoL</strain>
    </source>
</reference>
<feature type="domain" description="Rhodanese" evidence="3">
    <location>
        <begin position="18"/>
        <end position="137"/>
    </location>
</feature>